<accession>A0A0D2KGT8</accession>
<feature type="compositionally biased region" description="Gly residues" evidence="1">
    <location>
        <begin position="94"/>
        <end position="109"/>
    </location>
</feature>
<dbReference type="OMA" id="MARNGMG"/>
<evidence type="ECO:0000256" key="1">
    <source>
        <dbReference type="SAM" id="MobiDB-lite"/>
    </source>
</evidence>
<sequence>MPLFGSKNNNDNITTANTTAGGGRHHMQPTTDTTQGFPGSGPGATGGYPTSHTGPGLGLDKNNNNGSTKTFAPDPYTQQPGGAPFNDDSTYATGAGGAMGGVHQGGGHGVPPTSVVSHDAAGPGSMGTGGTGSGGGGAGQRLTGKAERTIGNLVGSSALQAKGAQKEREAGATKLQGRELAEAERLENEALMRRERAVGHGAHPANSALGAGNTAQGGVGSGVPGGYN</sequence>
<feature type="region of interest" description="Disordered" evidence="1">
    <location>
        <begin position="193"/>
        <end position="228"/>
    </location>
</feature>
<reference evidence="3" key="1">
    <citation type="submission" date="2014-04" db="EMBL/GenBank/DDBJ databases">
        <title>Evolutionary Origins and Diversification of the Mycorrhizal Mutualists.</title>
        <authorList>
            <consortium name="DOE Joint Genome Institute"/>
            <consortium name="Mycorrhizal Genomics Consortium"/>
            <person name="Kohler A."/>
            <person name="Kuo A."/>
            <person name="Nagy L.G."/>
            <person name="Floudas D."/>
            <person name="Copeland A."/>
            <person name="Barry K.W."/>
            <person name="Cichocki N."/>
            <person name="Veneault-Fourrey C."/>
            <person name="LaButti K."/>
            <person name="Lindquist E.A."/>
            <person name="Lipzen A."/>
            <person name="Lundell T."/>
            <person name="Morin E."/>
            <person name="Murat C."/>
            <person name="Riley R."/>
            <person name="Ohm R."/>
            <person name="Sun H."/>
            <person name="Tunlid A."/>
            <person name="Henrissat B."/>
            <person name="Grigoriev I.V."/>
            <person name="Hibbett D.S."/>
            <person name="Martin F."/>
        </authorList>
    </citation>
    <scope>NUCLEOTIDE SEQUENCE [LARGE SCALE GENOMIC DNA]</scope>
    <source>
        <strain evidence="3">FD-334 SS-4</strain>
    </source>
</reference>
<keyword evidence="3" id="KW-1185">Reference proteome</keyword>
<evidence type="ECO:0008006" key="4">
    <source>
        <dbReference type="Google" id="ProtNLM"/>
    </source>
</evidence>
<gene>
    <name evidence="2" type="ORF">HYPSUDRAFT_49655</name>
</gene>
<organism evidence="2 3">
    <name type="scientific">Hypholoma sublateritium (strain FD-334 SS-4)</name>
    <dbReference type="NCBI Taxonomy" id="945553"/>
    <lineage>
        <taxon>Eukaryota</taxon>
        <taxon>Fungi</taxon>
        <taxon>Dikarya</taxon>
        <taxon>Basidiomycota</taxon>
        <taxon>Agaricomycotina</taxon>
        <taxon>Agaricomycetes</taxon>
        <taxon>Agaricomycetidae</taxon>
        <taxon>Agaricales</taxon>
        <taxon>Agaricineae</taxon>
        <taxon>Strophariaceae</taxon>
        <taxon>Hypholoma</taxon>
    </lineage>
</organism>
<dbReference type="EMBL" id="KN817718">
    <property type="protein sequence ID" value="KJA13737.1"/>
    <property type="molecule type" value="Genomic_DNA"/>
</dbReference>
<dbReference type="Proteomes" id="UP000054270">
    <property type="component" value="Unassembled WGS sequence"/>
</dbReference>
<name>A0A0D2KGT8_HYPSF</name>
<dbReference type="AlphaFoldDB" id="A0A0D2KGT8"/>
<feature type="compositionally biased region" description="Gly residues" evidence="1">
    <location>
        <begin position="215"/>
        <end position="228"/>
    </location>
</feature>
<proteinExistence type="predicted"/>
<feature type="compositionally biased region" description="Low complexity" evidence="1">
    <location>
        <begin position="8"/>
        <end position="19"/>
    </location>
</feature>
<feature type="compositionally biased region" description="Gly residues" evidence="1">
    <location>
        <begin position="124"/>
        <end position="139"/>
    </location>
</feature>
<feature type="compositionally biased region" description="Polar residues" evidence="1">
    <location>
        <begin position="61"/>
        <end position="80"/>
    </location>
</feature>
<dbReference type="OrthoDB" id="2590620at2759"/>
<feature type="compositionally biased region" description="Basic and acidic residues" evidence="1">
    <location>
        <begin position="164"/>
        <end position="181"/>
    </location>
</feature>
<feature type="region of interest" description="Disordered" evidence="1">
    <location>
        <begin position="1"/>
        <end position="181"/>
    </location>
</feature>
<evidence type="ECO:0000313" key="3">
    <source>
        <dbReference type="Proteomes" id="UP000054270"/>
    </source>
</evidence>
<evidence type="ECO:0000313" key="2">
    <source>
        <dbReference type="EMBL" id="KJA13737.1"/>
    </source>
</evidence>
<protein>
    <recommendedName>
        <fullName evidence="4">CsbD-like domain-containing protein</fullName>
    </recommendedName>
</protein>